<gene>
    <name evidence="5" type="primary">LOC116940152</name>
</gene>
<dbReference type="Gene3D" id="2.60.40.10">
    <property type="entry name" value="Immunoglobulins"/>
    <property type="match status" value="1"/>
</dbReference>
<dbReference type="InterPro" id="IPR013783">
    <property type="entry name" value="Ig-like_fold"/>
</dbReference>
<dbReference type="Proteomes" id="UP001318040">
    <property type="component" value="Chromosome 8"/>
</dbReference>
<feature type="region of interest" description="Disordered" evidence="1">
    <location>
        <begin position="216"/>
        <end position="248"/>
    </location>
</feature>
<evidence type="ECO:0000259" key="3">
    <source>
        <dbReference type="PROSITE" id="PS50835"/>
    </source>
</evidence>
<feature type="compositionally biased region" description="Basic and acidic residues" evidence="1">
    <location>
        <begin position="216"/>
        <end position="237"/>
    </location>
</feature>
<dbReference type="SUPFAM" id="SSF48726">
    <property type="entry name" value="Immunoglobulin"/>
    <property type="match status" value="1"/>
</dbReference>
<feature type="chain" id="PRO_5042470862" evidence="2">
    <location>
        <begin position="23"/>
        <end position="292"/>
    </location>
</feature>
<protein>
    <submittedName>
        <fullName evidence="5">Uncharacterized protein LOC116940152</fullName>
    </submittedName>
</protein>
<dbReference type="InterPro" id="IPR036179">
    <property type="entry name" value="Ig-like_dom_sf"/>
</dbReference>
<dbReference type="InterPro" id="IPR007110">
    <property type="entry name" value="Ig-like_dom"/>
</dbReference>
<sequence length="292" mass="32833">MWLRLDTQLLSLCLLAAWQCGALHVVVDVSTVAGEATLSCKVTPSSEHIAVNWYSRSPGQSDQDKVLVCHPVVWWRSQYTRTCSNVHTYLADDNTFVLKVPKVTREWHGHYMCLVETWRWIILGPMWTFVENASAEVVLMSRGRNLQQPRNVTKNRNIQPSVETSTSIGQVNRTGNETQSLVPTVLLCGSLLLTVAALPCVCCCVMKKLLLQKDEESSVDQPEHLSDKEKEHPENVYDKPQGPKAPIPAVVAKEDRSEYVEMSSCSVHVDKNDYQVMGPHICKPSLSNYLNK</sequence>
<dbReference type="RefSeq" id="XP_032805358.1">
    <property type="nucleotide sequence ID" value="XM_032949467.1"/>
</dbReference>
<name>A0AAJ7WQU0_PETMA</name>
<feature type="signal peptide" evidence="2">
    <location>
        <begin position="1"/>
        <end position="22"/>
    </location>
</feature>
<evidence type="ECO:0000313" key="5">
    <source>
        <dbReference type="RefSeq" id="XP_032805358.1"/>
    </source>
</evidence>
<reference evidence="5" key="1">
    <citation type="submission" date="2025-08" db="UniProtKB">
        <authorList>
            <consortium name="RefSeq"/>
        </authorList>
    </citation>
    <scope>IDENTIFICATION</scope>
    <source>
        <tissue evidence="5">Sperm</tissue>
    </source>
</reference>
<proteinExistence type="predicted"/>
<dbReference type="PROSITE" id="PS50835">
    <property type="entry name" value="IG_LIKE"/>
    <property type="match status" value="1"/>
</dbReference>
<accession>A0AAJ7WQU0</accession>
<feature type="domain" description="Ig-like" evidence="3">
    <location>
        <begin position="34"/>
        <end position="116"/>
    </location>
</feature>
<dbReference type="KEGG" id="pmrn:116940152"/>
<evidence type="ECO:0000313" key="4">
    <source>
        <dbReference type="Proteomes" id="UP001318040"/>
    </source>
</evidence>
<dbReference type="AlphaFoldDB" id="A0AAJ7WQU0"/>
<evidence type="ECO:0000256" key="1">
    <source>
        <dbReference type="SAM" id="MobiDB-lite"/>
    </source>
</evidence>
<evidence type="ECO:0000256" key="2">
    <source>
        <dbReference type="SAM" id="SignalP"/>
    </source>
</evidence>
<keyword evidence="4" id="KW-1185">Reference proteome</keyword>
<keyword evidence="2" id="KW-0732">Signal</keyword>
<organism evidence="4 5">
    <name type="scientific">Petromyzon marinus</name>
    <name type="common">Sea lamprey</name>
    <dbReference type="NCBI Taxonomy" id="7757"/>
    <lineage>
        <taxon>Eukaryota</taxon>
        <taxon>Metazoa</taxon>
        <taxon>Chordata</taxon>
        <taxon>Craniata</taxon>
        <taxon>Vertebrata</taxon>
        <taxon>Cyclostomata</taxon>
        <taxon>Hyperoartia</taxon>
        <taxon>Petromyzontiformes</taxon>
        <taxon>Petromyzontidae</taxon>
        <taxon>Petromyzon</taxon>
    </lineage>
</organism>